<sequence length="221" mass="24376">MAAPAQISQDELQELKEAFDTIDLDSNGHISTDELNELFKAANLSLPGYKVREIIQNLMKAGDLHDGKVTFDEFVNVVHGLKSTEVAKTFKKAINKKEGIYAVAGRSEQSGTQHSYSEEEKVAFVNWVNKALEKDPDCQHVLPMDPTTDDLFTAVGDGIVLCKMINQSVPDTIDERTINKKKLTPFTIQENLNLALNSASAIGCHVVNIGAEDLKEGRVYI</sequence>
<dbReference type="Ensembl" id="ENSELUT00000105913.1">
    <property type="protein sequence ID" value="ENSELUP00000094363.1"/>
    <property type="gene ID" value="ENSELUG00000009075.3"/>
</dbReference>
<dbReference type="InterPro" id="IPR036872">
    <property type="entry name" value="CH_dom_sf"/>
</dbReference>
<evidence type="ECO:0000313" key="7">
    <source>
        <dbReference type="Ensembl" id="ENSELUP00000094363.1"/>
    </source>
</evidence>
<dbReference type="AlphaFoldDB" id="A0AAY5KYX3"/>
<dbReference type="GO" id="GO:0051639">
    <property type="term" value="P:actin filament network formation"/>
    <property type="evidence" value="ECO:0007669"/>
    <property type="project" value="TreeGrafter"/>
</dbReference>
<dbReference type="Gene3D" id="1.10.238.10">
    <property type="entry name" value="EF-hand"/>
    <property type="match status" value="1"/>
</dbReference>
<keyword evidence="8" id="KW-1185">Reference proteome</keyword>
<evidence type="ECO:0000256" key="4">
    <source>
        <dbReference type="ARBA" id="ARBA00023203"/>
    </source>
</evidence>
<keyword evidence="2" id="KW-0677">Repeat</keyword>
<dbReference type="PANTHER" id="PTHR19961:SF35">
    <property type="entry name" value="PLASTIN-2"/>
    <property type="match status" value="1"/>
</dbReference>
<dbReference type="Gene3D" id="1.10.418.10">
    <property type="entry name" value="Calponin-like domain"/>
    <property type="match status" value="1"/>
</dbReference>
<dbReference type="CDD" id="cd21292">
    <property type="entry name" value="CH_PLS_rpt1"/>
    <property type="match status" value="1"/>
</dbReference>
<dbReference type="InterPro" id="IPR002048">
    <property type="entry name" value="EF_hand_dom"/>
</dbReference>
<feature type="domain" description="Calponin-homology (CH)" evidence="5">
    <location>
        <begin position="118"/>
        <end position="221"/>
    </location>
</feature>
<dbReference type="InterPro" id="IPR001715">
    <property type="entry name" value="CH_dom"/>
</dbReference>
<organism evidence="7 8">
    <name type="scientific">Esox lucius</name>
    <name type="common">Northern pike</name>
    <dbReference type="NCBI Taxonomy" id="8010"/>
    <lineage>
        <taxon>Eukaryota</taxon>
        <taxon>Metazoa</taxon>
        <taxon>Chordata</taxon>
        <taxon>Craniata</taxon>
        <taxon>Vertebrata</taxon>
        <taxon>Euteleostomi</taxon>
        <taxon>Actinopterygii</taxon>
        <taxon>Neopterygii</taxon>
        <taxon>Teleostei</taxon>
        <taxon>Protacanthopterygii</taxon>
        <taxon>Esociformes</taxon>
        <taxon>Esocidae</taxon>
        <taxon>Esox</taxon>
    </lineage>
</organism>
<evidence type="ECO:0000259" key="5">
    <source>
        <dbReference type="PROSITE" id="PS50021"/>
    </source>
</evidence>
<dbReference type="GO" id="GO:0051017">
    <property type="term" value="P:actin filament bundle assembly"/>
    <property type="evidence" value="ECO:0007669"/>
    <property type="project" value="InterPro"/>
</dbReference>
<evidence type="ECO:0008006" key="9">
    <source>
        <dbReference type="Google" id="ProtNLM"/>
    </source>
</evidence>
<evidence type="ECO:0000259" key="6">
    <source>
        <dbReference type="PROSITE" id="PS50222"/>
    </source>
</evidence>
<feature type="domain" description="EF-hand" evidence="6">
    <location>
        <begin position="10"/>
        <end position="45"/>
    </location>
</feature>
<keyword evidence="1" id="KW-0479">Metal-binding</keyword>
<name>A0AAY5KYX3_ESOLU</name>
<evidence type="ECO:0000256" key="2">
    <source>
        <dbReference type="ARBA" id="ARBA00022737"/>
    </source>
</evidence>
<dbReference type="Pfam" id="PF00307">
    <property type="entry name" value="CH"/>
    <property type="match status" value="1"/>
</dbReference>
<dbReference type="InterPro" id="IPR011992">
    <property type="entry name" value="EF-hand-dom_pair"/>
</dbReference>
<dbReference type="FunFam" id="1.10.418.10:FF:000137">
    <property type="entry name" value="PLS3 isoform 7"/>
    <property type="match status" value="1"/>
</dbReference>
<dbReference type="SMART" id="SM00054">
    <property type="entry name" value="EFh"/>
    <property type="match status" value="2"/>
</dbReference>
<dbReference type="PROSITE" id="PS50222">
    <property type="entry name" value="EF_HAND_2"/>
    <property type="match status" value="1"/>
</dbReference>
<dbReference type="GO" id="GO:0005509">
    <property type="term" value="F:calcium ion binding"/>
    <property type="evidence" value="ECO:0007669"/>
    <property type="project" value="InterPro"/>
</dbReference>
<evidence type="ECO:0000256" key="1">
    <source>
        <dbReference type="ARBA" id="ARBA00022723"/>
    </source>
</evidence>
<dbReference type="PROSITE" id="PS00018">
    <property type="entry name" value="EF_HAND_1"/>
    <property type="match status" value="1"/>
</dbReference>
<gene>
    <name evidence="7" type="primary">LCP1</name>
</gene>
<evidence type="ECO:0000256" key="3">
    <source>
        <dbReference type="ARBA" id="ARBA00022837"/>
    </source>
</evidence>
<dbReference type="SUPFAM" id="SSF47473">
    <property type="entry name" value="EF-hand"/>
    <property type="match status" value="1"/>
</dbReference>
<dbReference type="GeneTree" id="ENSGT00950000183097"/>
<keyword evidence="3" id="KW-0106">Calcium</keyword>
<evidence type="ECO:0000313" key="8">
    <source>
        <dbReference type="Proteomes" id="UP000265140"/>
    </source>
</evidence>
<keyword evidence="4" id="KW-0009">Actin-binding</keyword>
<protein>
    <recommendedName>
        <fullName evidence="9">Plastin-2</fullName>
    </recommendedName>
</protein>
<dbReference type="GO" id="GO:0032432">
    <property type="term" value="C:actin filament bundle"/>
    <property type="evidence" value="ECO:0007669"/>
    <property type="project" value="TreeGrafter"/>
</dbReference>
<dbReference type="InterPro" id="IPR018247">
    <property type="entry name" value="EF_Hand_1_Ca_BS"/>
</dbReference>
<reference evidence="7" key="2">
    <citation type="submission" date="2025-08" db="UniProtKB">
        <authorList>
            <consortium name="Ensembl"/>
        </authorList>
    </citation>
    <scope>IDENTIFICATION</scope>
</reference>
<dbReference type="GO" id="GO:0005737">
    <property type="term" value="C:cytoplasm"/>
    <property type="evidence" value="ECO:0007669"/>
    <property type="project" value="UniProtKB-ARBA"/>
</dbReference>
<dbReference type="InterPro" id="IPR039959">
    <property type="entry name" value="Fimbrin/Plastin"/>
</dbReference>
<dbReference type="GO" id="GO:0051015">
    <property type="term" value="F:actin filament binding"/>
    <property type="evidence" value="ECO:0007669"/>
    <property type="project" value="InterPro"/>
</dbReference>
<accession>A0AAY5KYX3</accession>
<dbReference type="PROSITE" id="PS50021">
    <property type="entry name" value="CH"/>
    <property type="match status" value="1"/>
</dbReference>
<proteinExistence type="predicted"/>
<reference evidence="7 8" key="1">
    <citation type="submission" date="2020-02" db="EMBL/GenBank/DDBJ databases">
        <title>Esox lucius (northern pike) genome, fEsoLuc1, primary haplotype.</title>
        <authorList>
            <person name="Myers G."/>
            <person name="Karagic N."/>
            <person name="Meyer A."/>
            <person name="Pippel M."/>
            <person name="Reichard M."/>
            <person name="Winkler S."/>
            <person name="Tracey A."/>
            <person name="Sims Y."/>
            <person name="Howe K."/>
            <person name="Rhie A."/>
            <person name="Formenti G."/>
            <person name="Durbin R."/>
            <person name="Fedrigo O."/>
            <person name="Jarvis E.D."/>
        </authorList>
    </citation>
    <scope>NUCLEOTIDE SEQUENCE [LARGE SCALE GENOMIC DNA]</scope>
</reference>
<dbReference type="SUPFAM" id="SSF47576">
    <property type="entry name" value="Calponin-homology domain, CH-domain"/>
    <property type="match status" value="1"/>
</dbReference>
<dbReference type="CDD" id="cd00051">
    <property type="entry name" value="EFh"/>
    <property type="match status" value="1"/>
</dbReference>
<dbReference type="Pfam" id="PF13499">
    <property type="entry name" value="EF-hand_7"/>
    <property type="match status" value="1"/>
</dbReference>
<dbReference type="FunFam" id="1.10.238.10:FF:000263">
    <property type="entry name" value="plastin-1 isoform X2"/>
    <property type="match status" value="1"/>
</dbReference>
<dbReference type="GO" id="GO:0005884">
    <property type="term" value="C:actin filament"/>
    <property type="evidence" value="ECO:0007669"/>
    <property type="project" value="TreeGrafter"/>
</dbReference>
<reference evidence="7" key="3">
    <citation type="submission" date="2025-09" db="UniProtKB">
        <authorList>
            <consortium name="Ensembl"/>
        </authorList>
    </citation>
    <scope>IDENTIFICATION</scope>
</reference>
<dbReference type="SMART" id="SM00033">
    <property type="entry name" value="CH"/>
    <property type="match status" value="1"/>
</dbReference>
<dbReference type="PANTHER" id="PTHR19961">
    <property type="entry name" value="FIMBRIN/PLASTIN"/>
    <property type="match status" value="1"/>
</dbReference>
<dbReference type="Proteomes" id="UP000265140">
    <property type="component" value="Chromosome 16"/>
</dbReference>